<dbReference type="Pfam" id="PF04082">
    <property type="entry name" value="Fungal_trans"/>
    <property type="match status" value="1"/>
</dbReference>
<dbReference type="EMBL" id="CAJPIJ010000095">
    <property type="protein sequence ID" value="CAG1974120.1"/>
    <property type="molecule type" value="Genomic_DNA"/>
</dbReference>
<evidence type="ECO:0000256" key="2">
    <source>
        <dbReference type="ARBA" id="ARBA00022723"/>
    </source>
</evidence>
<dbReference type="GO" id="GO:0008270">
    <property type="term" value="F:zinc ion binding"/>
    <property type="evidence" value="ECO:0007669"/>
    <property type="project" value="UniProtKB-KW"/>
</dbReference>
<evidence type="ECO:0000256" key="8">
    <source>
        <dbReference type="SAM" id="MobiDB-lite"/>
    </source>
</evidence>
<proteinExistence type="predicted"/>
<evidence type="ECO:0000256" key="4">
    <source>
        <dbReference type="ARBA" id="ARBA00022771"/>
    </source>
</evidence>
<feature type="non-terminal residue" evidence="10">
    <location>
        <position position="997"/>
    </location>
</feature>
<feature type="compositionally biased region" description="Low complexity" evidence="8">
    <location>
        <begin position="101"/>
        <end position="114"/>
    </location>
</feature>
<dbReference type="InterPro" id="IPR007219">
    <property type="entry name" value="XnlR_reg_dom"/>
</dbReference>
<keyword evidence="5" id="KW-0862">Zinc</keyword>
<dbReference type="GO" id="GO:0000785">
    <property type="term" value="C:chromatin"/>
    <property type="evidence" value="ECO:0007669"/>
    <property type="project" value="TreeGrafter"/>
</dbReference>
<dbReference type="PROSITE" id="PS50157">
    <property type="entry name" value="ZINC_FINGER_C2H2_2"/>
    <property type="match status" value="1"/>
</dbReference>
<dbReference type="PANTHER" id="PTHR40626:SF30">
    <property type="entry name" value="FINGER DOMAIN PROTEIN, PUTATIVE (AFU_ORTHOLOGUE AFUA_4G13600)-RELATED"/>
    <property type="match status" value="1"/>
</dbReference>
<evidence type="ECO:0000256" key="5">
    <source>
        <dbReference type="ARBA" id="ARBA00022833"/>
    </source>
</evidence>
<dbReference type="SMART" id="SM00355">
    <property type="entry name" value="ZnF_C2H2"/>
    <property type="match status" value="1"/>
</dbReference>
<gene>
    <name evidence="10" type="ORF">MDCFG202_LOCUS127000</name>
</gene>
<dbReference type="GO" id="GO:0006351">
    <property type="term" value="P:DNA-templated transcription"/>
    <property type="evidence" value="ECO:0007669"/>
    <property type="project" value="InterPro"/>
</dbReference>
<evidence type="ECO:0000313" key="11">
    <source>
        <dbReference type="Proteomes" id="UP000746612"/>
    </source>
</evidence>
<feature type="region of interest" description="Disordered" evidence="8">
    <location>
        <begin position="54"/>
        <end position="126"/>
    </location>
</feature>
<sequence length="997" mass="108803">FCLPGPAHPRLGGGGLCLTKFGLTYNNSPDALPFSIRASIYQLRAMASLKNIMNTEDEPIDPRSESRSTDLTSKSPSVHSYVTSLNYQTHTPSHINPHDPSGSSKSSSVIDLSSPTTADLNMNNRRRRSNMSIDSNDTHYAAQHASSSNTLMRPLTTAASGESRVRLTPITGKISKAKKGVLVHNCDQCPKLSHSPPELYCPIPGCNKTFYRKDLLDRHVQRHDQDALDIVETERPHDQGSSKTQVLSPAETTRPEPITVFNDPQTLVSAKNSSNVAGAWQPMTSVPNINRNYKTEPSSNGSVDYPDYALDPELPAVNNNFMSNYGAPRTMPILPTLPEGVTPELHWQGSSGSTSAFSTPPNNSRSTQFPVPVANEPWMTPASTYHSTPNDIPSTSMDHVTYPAPYVYHSTPPQVYTPAFGMDLSLPGYPEDTALSTVGQTLNSTVRSVSPSLAVAQSETLLAVPSLPTSGGTFDLASCSSGTSGGNGLLSTQDLMPLSLSSATSEAIPRYLEVYWNQVHPKEPIIHKHTYQDVPEEETEHIHVLQCAMAALATQFIPNADDRMKGAELHAYALHKSKVWEKDSPRQQAAVADTLSSHALKGGQCQSSTQLHYASTTRGFAVKIHIRTNPLPGSLRSITGLVVSDQLTSTSRPSIKDEHQAWKAWIAAESRRRLLAACFLLDVHSSWYHERQYTSVIGLDYSSPSTLPIPLTATTTKAWEARDPQSWSKLRTRRAPKSISNTNLWTLSASDIASGPAFDAAVLLAVYSLSLPRRQSPSQISLVEDVAKFKSNMFPISRIFPDSAIASTYLALHHTPLYHLLSVSGKTWVFNKKLTDLNLFAEHQKLLDTWRSSGTASIATVFAARSLKLFLNLQTSPSQAESSRGETCPVGTIPLSGISDYWGIYVCSLICWAFGLTEEQDKPRIGTTQDAAKEWVLRVASQEPSEVHTQSDRNGARGVVGLARQMLSTECLGGGNKLFFDAINVLIRLEGEVTSNC</sequence>
<comment type="subcellular location">
    <subcellularLocation>
        <location evidence="1">Nucleus</location>
    </subcellularLocation>
</comment>
<reference evidence="10" key="1">
    <citation type="submission" date="2021-03" db="EMBL/GenBank/DDBJ databases">
        <authorList>
            <person name="Alouane T."/>
            <person name="Langin T."/>
            <person name="Bonhomme L."/>
        </authorList>
    </citation>
    <scope>NUCLEOTIDE SEQUENCE</scope>
    <source>
        <strain evidence="10">MDC_Fg202</strain>
    </source>
</reference>
<keyword evidence="2" id="KW-0479">Metal-binding</keyword>
<comment type="caution">
    <text evidence="10">The sequence shown here is derived from an EMBL/GenBank/DDBJ whole genome shotgun (WGS) entry which is preliminary data.</text>
</comment>
<dbReference type="AlphaFoldDB" id="A0A9N8NGN4"/>
<evidence type="ECO:0000313" key="10">
    <source>
        <dbReference type="EMBL" id="CAG1974120.1"/>
    </source>
</evidence>
<evidence type="ECO:0000259" key="9">
    <source>
        <dbReference type="PROSITE" id="PS50157"/>
    </source>
</evidence>
<feature type="region of interest" description="Disordered" evidence="8">
    <location>
        <begin position="232"/>
        <end position="258"/>
    </location>
</feature>
<keyword evidence="6" id="KW-0539">Nucleus</keyword>
<feature type="domain" description="C2H2-type" evidence="9">
    <location>
        <begin position="199"/>
        <end position="228"/>
    </location>
</feature>
<organism evidence="10 11">
    <name type="scientific">Gibberella zeae</name>
    <name type="common">Wheat head blight fungus</name>
    <name type="synonym">Fusarium graminearum</name>
    <dbReference type="NCBI Taxonomy" id="5518"/>
    <lineage>
        <taxon>Eukaryota</taxon>
        <taxon>Fungi</taxon>
        <taxon>Dikarya</taxon>
        <taxon>Ascomycota</taxon>
        <taxon>Pezizomycotina</taxon>
        <taxon>Sordariomycetes</taxon>
        <taxon>Hypocreomycetidae</taxon>
        <taxon>Hypocreales</taxon>
        <taxon>Nectriaceae</taxon>
        <taxon>Fusarium</taxon>
    </lineage>
</organism>
<dbReference type="InterPro" id="IPR013087">
    <property type="entry name" value="Znf_C2H2_type"/>
</dbReference>
<keyword evidence="3" id="KW-0677">Repeat</keyword>
<dbReference type="CDD" id="cd12148">
    <property type="entry name" value="fungal_TF_MHR"/>
    <property type="match status" value="1"/>
</dbReference>
<feature type="compositionally biased region" description="Polar residues" evidence="8">
    <location>
        <begin position="241"/>
        <end position="251"/>
    </location>
</feature>
<name>A0A9N8NGN4_GIBZA</name>
<dbReference type="GO" id="GO:0000978">
    <property type="term" value="F:RNA polymerase II cis-regulatory region sequence-specific DNA binding"/>
    <property type="evidence" value="ECO:0007669"/>
    <property type="project" value="InterPro"/>
</dbReference>
<dbReference type="PROSITE" id="PS00028">
    <property type="entry name" value="ZINC_FINGER_C2H2_1"/>
    <property type="match status" value="1"/>
</dbReference>
<dbReference type="InterPro" id="IPR051059">
    <property type="entry name" value="VerF-like"/>
</dbReference>
<dbReference type="Proteomes" id="UP000746612">
    <property type="component" value="Unassembled WGS sequence"/>
</dbReference>
<accession>A0A9N8NGN4</accession>
<evidence type="ECO:0000256" key="6">
    <source>
        <dbReference type="ARBA" id="ARBA00023242"/>
    </source>
</evidence>
<evidence type="ECO:0000256" key="7">
    <source>
        <dbReference type="PROSITE-ProRule" id="PRU00042"/>
    </source>
</evidence>
<feature type="region of interest" description="Disordered" evidence="8">
    <location>
        <begin position="347"/>
        <end position="367"/>
    </location>
</feature>
<feature type="non-terminal residue" evidence="10">
    <location>
        <position position="1"/>
    </location>
</feature>
<dbReference type="Gene3D" id="3.30.160.60">
    <property type="entry name" value="Classic Zinc Finger"/>
    <property type="match status" value="1"/>
</dbReference>
<keyword evidence="4 7" id="KW-0863">Zinc-finger</keyword>
<feature type="compositionally biased region" description="Polar residues" evidence="8">
    <location>
        <begin position="348"/>
        <end position="367"/>
    </location>
</feature>
<dbReference type="PANTHER" id="PTHR40626">
    <property type="entry name" value="MIP31509P"/>
    <property type="match status" value="1"/>
</dbReference>
<dbReference type="GO" id="GO:0005634">
    <property type="term" value="C:nucleus"/>
    <property type="evidence" value="ECO:0007669"/>
    <property type="project" value="UniProtKB-SubCell"/>
</dbReference>
<evidence type="ECO:0000256" key="1">
    <source>
        <dbReference type="ARBA" id="ARBA00004123"/>
    </source>
</evidence>
<evidence type="ECO:0000256" key="3">
    <source>
        <dbReference type="ARBA" id="ARBA00022737"/>
    </source>
</evidence>
<feature type="compositionally biased region" description="Polar residues" evidence="8">
    <location>
        <begin position="69"/>
        <end position="94"/>
    </location>
</feature>
<protein>
    <recommendedName>
        <fullName evidence="9">C2H2-type domain-containing protein</fullName>
    </recommendedName>
</protein>
<dbReference type="GO" id="GO:0000981">
    <property type="term" value="F:DNA-binding transcription factor activity, RNA polymerase II-specific"/>
    <property type="evidence" value="ECO:0007669"/>
    <property type="project" value="InterPro"/>
</dbReference>